<dbReference type="AlphaFoldDB" id="A0A383CZ05"/>
<feature type="non-terminal residue" evidence="1">
    <location>
        <position position="1"/>
    </location>
</feature>
<reference evidence="1" key="1">
    <citation type="submission" date="2018-05" db="EMBL/GenBank/DDBJ databases">
        <authorList>
            <person name="Lanie J.A."/>
            <person name="Ng W.-L."/>
            <person name="Kazmierczak K.M."/>
            <person name="Andrzejewski T.M."/>
            <person name="Davidsen T.M."/>
            <person name="Wayne K.J."/>
            <person name="Tettelin H."/>
            <person name="Glass J.I."/>
            <person name="Rusch D."/>
            <person name="Podicherti R."/>
            <person name="Tsui H.-C.T."/>
            <person name="Winkler M.E."/>
        </authorList>
    </citation>
    <scope>NUCLEOTIDE SEQUENCE</scope>
</reference>
<feature type="non-terminal residue" evidence="1">
    <location>
        <position position="238"/>
    </location>
</feature>
<accession>A0A383CZ05</accession>
<organism evidence="1">
    <name type="scientific">marine metagenome</name>
    <dbReference type="NCBI Taxonomy" id="408172"/>
    <lineage>
        <taxon>unclassified sequences</taxon>
        <taxon>metagenomes</taxon>
        <taxon>ecological metagenomes</taxon>
    </lineage>
</organism>
<dbReference type="EMBL" id="UINC01212513">
    <property type="protein sequence ID" value="SVE36878.1"/>
    <property type="molecule type" value="Genomic_DNA"/>
</dbReference>
<name>A0A383CZ05_9ZZZZ</name>
<sequence>GDTYNFDIKQDNVNGTLVFEVHGGNSSCPWEYGTNARDGLEINIDPPNQPNLLPDSSGIYTISVNNISNSQEARSYFFSLDELSNPGGLTINNLPSDPFIVEMDAQFTRDITVDRGPIDEVYEDIRILAYPACEYEDYLSGAGSSDSYNYSMSESAEDLSEQGLDPALHGVISIFDDAQLDISWAPTCTDVEFLVLSNGWFINQNDSLFSIPINVLQSDQETLDEVECNYRTLGGSDV</sequence>
<proteinExistence type="predicted"/>
<evidence type="ECO:0000313" key="1">
    <source>
        <dbReference type="EMBL" id="SVE36878.1"/>
    </source>
</evidence>
<gene>
    <name evidence="1" type="ORF">METZ01_LOCUS489732</name>
</gene>
<protein>
    <submittedName>
        <fullName evidence="1">Uncharacterized protein</fullName>
    </submittedName>
</protein>